<proteinExistence type="predicted"/>
<dbReference type="AlphaFoldDB" id="A0A2P2PD86"/>
<organism evidence="1">
    <name type="scientific">Rhizophora mucronata</name>
    <name type="common">Asiatic mangrove</name>
    <dbReference type="NCBI Taxonomy" id="61149"/>
    <lineage>
        <taxon>Eukaryota</taxon>
        <taxon>Viridiplantae</taxon>
        <taxon>Streptophyta</taxon>
        <taxon>Embryophyta</taxon>
        <taxon>Tracheophyta</taxon>
        <taxon>Spermatophyta</taxon>
        <taxon>Magnoliopsida</taxon>
        <taxon>eudicotyledons</taxon>
        <taxon>Gunneridae</taxon>
        <taxon>Pentapetalae</taxon>
        <taxon>rosids</taxon>
        <taxon>fabids</taxon>
        <taxon>Malpighiales</taxon>
        <taxon>Rhizophoraceae</taxon>
        <taxon>Rhizophora</taxon>
    </lineage>
</organism>
<dbReference type="EMBL" id="GGEC01072226">
    <property type="protein sequence ID" value="MBX52710.1"/>
    <property type="molecule type" value="Transcribed_RNA"/>
</dbReference>
<name>A0A2P2PD86_RHIMU</name>
<protein>
    <submittedName>
        <fullName evidence="1">Uncharacterized protein</fullName>
    </submittedName>
</protein>
<evidence type="ECO:0000313" key="1">
    <source>
        <dbReference type="EMBL" id="MBX52710.1"/>
    </source>
</evidence>
<accession>A0A2P2PD86</accession>
<reference evidence="1" key="1">
    <citation type="submission" date="2018-02" db="EMBL/GenBank/DDBJ databases">
        <title>Rhizophora mucronata_Transcriptome.</title>
        <authorList>
            <person name="Meera S.P."/>
            <person name="Sreeshan A."/>
            <person name="Augustine A."/>
        </authorList>
    </citation>
    <scope>NUCLEOTIDE SEQUENCE</scope>
    <source>
        <tissue evidence="1">Leaf</tissue>
    </source>
</reference>
<sequence length="45" mass="4960">MLVTYHHFLSYGLQNFVLVSVSGSKWAPFLAISFIKTGQNGLACL</sequence>